<dbReference type="AlphaFoldDB" id="M5RY86"/>
<accession>M5RY86</accession>
<feature type="region of interest" description="Disordered" evidence="1">
    <location>
        <begin position="227"/>
        <end position="248"/>
    </location>
</feature>
<dbReference type="Gene3D" id="1.10.1130.10">
    <property type="entry name" value="Flavocytochrome C3, Chain A"/>
    <property type="match status" value="1"/>
</dbReference>
<feature type="domain" description="Doubled CXXCH motif" evidence="3">
    <location>
        <begin position="140"/>
        <end position="178"/>
    </location>
</feature>
<keyword evidence="2" id="KW-0472">Membrane</keyword>
<feature type="transmembrane region" description="Helical" evidence="2">
    <location>
        <begin position="12"/>
        <end position="34"/>
    </location>
</feature>
<evidence type="ECO:0000256" key="1">
    <source>
        <dbReference type="SAM" id="MobiDB-lite"/>
    </source>
</evidence>
<dbReference type="SUPFAM" id="SSF48695">
    <property type="entry name" value="Multiheme cytochromes"/>
    <property type="match status" value="1"/>
</dbReference>
<keyword evidence="2" id="KW-1133">Transmembrane helix</keyword>
<dbReference type="PATRIC" id="fig|1263868.3.peg.5583"/>
<reference evidence="4 5" key="1">
    <citation type="journal article" date="2013" name="Mar. Genomics">
        <title>Expression of sulfatases in Rhodopirellula baltica and the diversity of sulfatases in the genus Rhodopirellula.</title>
        <authorList>
            <person name="Wegner C.E."/>
            <person name="Richter-Heitmann T."/>
            <person name="Klindworth A."/>
            <person name="Klockow C."/>
            <person name="Richter M."/>
            <person name="Achstetter T."/>
            <person name="Glockner F.O."/>
            <person name="Harder J."/>
        </authorList>
    </citation>
    <scope>NUCLEOTIDE SEQUENCE [LARGE SCALE GENOMIC DNA]</scope>
    <source>
        <strain evidence="4 5">SH398</strain>
    </source>
</reference>
<dbReference type="Proteomes" id="UP000011996">
    <property type="component" value="Unassembled WGS sequence"/>
</dbReference>
<evidence type="ECO:0000259" key="3">
    <source>
        <dbReference type="Pfam" id="PF09699"/>
    </source>
</evidence>
<keyword evidence="2" id="KW-0812">Transmembrane</keyword>
<name>M5RY86_9BACT</name>
<protein>
    <recommendedName>
        <fullName evidence="3">Doubled CXXCH motif domain-containing protein</fullName>
    </recommendedName>
</protein>
<evidence type="ECO:0000256" key="2">
    <source>
        <dbReference type="SAM" id="Phobius"/>
    </source>
</evidence>
<sequence>MKPHLGQKFMPRSANLLFAGVVCLAVCMICVGFWRGDLRDDSHTDRDVVAQVAQVVDLANGPATEGSLARSTTKTTHPVIIRKPSGPPRIELAGMDPQGRTGSVACSTCHAVRKPNLENVSAATLDEFHQGMTFNHGKIACYACHNPDDSDALRLADGKSVAYENVMTLCSQCHSKQAESFAHGAHGGMNGHWDLSRGPQMKNNCIDCHDPHAPAYPKMVVGFKPKDRFNAPLDDHQDHEGAESHDDH</sequence>
<proteinExistence type="predicted"/>
<evidence type="ECO:0000313" key="5">
    <source>
        <dbReference type="Proteomes" id="UP000011996"/>
    </source>
</evidence>
<comment type="caution">
    <text evidence="4">The sequence shown here is derived from an EMBL/GenBank/DDBJ whole genome shotgun (WGS) entry which is preliminary data.</text>
</comment>
<dbReference type="InterPro" id="IPR010177">
    <property type="entry name" value="Paired_CXXCH_1"/>
</dbReference>
<dbReference type="InterPro" id="IPR036280">
    <property type="entry name" value="Multihaem_cyt_sf"/>
</dbReference>
<dbReference type="STRING" id="1263868.RESH_05133"/>
<organism evidence="4 5">
    <name type="scientific">Rhodopirellula europaea SH398</name>
    <dbReference type="NCBI Taxonomy" id="1263868"/>
    <lineage>
        <taxon>Bacteria</taxon>
        <taxon>Pseudomonadati</taxon>
        <taxon>Planctomycetota</taxon>
        <taxon>Planctomycetia</taxon>
        <taxon>Pirellulales</taxon>
        <taxon>Pirellulaceae</taxon>
        <taxon>Rhodopirellula</taxon>
    </lineage>
</organism>
<evidence type="ECO:0000313" key="4">
    <source>
        <dbReference type="EMBL" id="EMI24308.1"/>
    </source>
</evidence>
<gene>
    <name evidence="4" type="ORF">RESH_05133</name>
</gene>
<dbReference type="EMBL" id="ANOF01000162">
    <property type="protein sequence ID" value="EMI24308.1"/>
    <property type="molecule type" value="Genomic_DNA"/>
</dbReference>
<dbReference type="Pfam" id="PF09699">
    <property type="entry name" value="Paired_CXXCH_1"/>
    <property type="match status" value="1"/>
</dbReference>